<feature type="transmembrane region" description="Helical" evidence="1">
    <location>
        <begin position="94"/>
        <end position="118"/>
    </location>
</feature>
<sequence>MTSAEQEQFFFSGFYCYANIIGAVIFAIADGIATLGILIVIRLLQVKTWREPKAIQLLCCVLIWLCLIGQTILLALTIFGQIRQVEGIPTPINFIIINNIKDALCTVMILAGDLVLCWRAWVLLPHDKSWRFVLAIMMICNIGLNIADLISDEIAVVKSTSTPVLDSVAIATSLAVNMTATSLIGWKAWWKHFPASGCILCSNQVLTLGPITEQ</sequence>
<feature type="transmembrane region" description="Helical" evidence="1">
    <location>
        <begin position="130"/>
        <end position="147"/>
    </location>
</feature>
<evidence type="ECO:0000313" key="4">
    <source>
        <dbReference type="Proteomes" id="UP000772434"/>
    </source>
</evidence>
<protein>
    <submittedName>
        <fullName evidence="3">Uncharacterized protein</fullName>
    </submittedName>
</protein>
<dbReference type="EMBL" id="JADNRY010000200">
    <property type="protein sequence ID" value="KAF9061495.1"/>
    <property type="molecule type" value="Genomic_DNA"/>
</dbReference>
<proteinExistence type="predicted"/>
<comment type="caution">
    <text evidence="3">The sequence shown here is derived from an EMBL/GenBank/DDBJ whole genome shotgun (WGS) entry which is preliminary data.</text>
</comment>
<name>A0A9P5PXY5_9AGAR</name>
<accession>A0A9P5PXY5</accession>
<dbReference type="EMBL" id="JADNRY010000033">
    <property type="protein sequence ID" value="KAF9071304.1"/>
    <property type="molecule type" value="Genomic_DNA"/>
</dbReference>
<organism evidence="3 4">
    <name type="scientific">Rhodocollybia butyracea</name>
    <dbReference type="NCBI Taxonomy" id="206335"/>
    <lineage>
        <taxon>Eukaryota</taxon>
        <taxon>Fungi</taxon>
        <taxon>Dikarya</taxon>
        <taxon>Basidiomycota</taxon>
        <taxon>Agaricomycotina</taxon>
        <taxon>Agaricomycetes</taxon>
        <taxon>Agaricomycetidae</taxon>
        <taxon>Agaricales</taxon>
        <taxon>Marasmiineae</taxon>
        <taxon>Omphalotaceae</taxon>
        <taxon>Rhodocollybia</taxon>
    </lineage>
</organism>
<dbReference type="AlphaFoldDB" id="A0A9P5PXY5"/>
<evidence type="ECO:0000313" key="2">
    <source>
        <dbReference type="EMBL" id="KAF9061495.1"/>
    </source>
</evidence>
<keyword evidence="1" id="KW-0812">Transmembrane</keyword>
<keyword evidence="4" id="KW-1185">Reference proteome</keyword>
<feature type="transmembrane region" description="Helical" evidence="1">
    <location>
        <begin position="167"/>
        <end position="186"/>
    </location>
</feature>
<gene>
    <name evidence="3" type="ORF">BDP27DRAFT_1322304</name>
    <name evidence="2" type="ORF">BDP27DRAFT_1338004</name>
</gene>
<evidence type="ECO:0000313" key="3">
    <source>
        <dbReference type="EMBL" id="KAF9071304.1"/>
    </source>
</evidence>
<evidence type="ECO:0000256" key="1">
    <source>
        <dbReference type="SAM" id="Phobius"/>
    </source>
</evidence>
<feature type="transmembrane region" description="Helical" evidence="1">
    <location>
        <begin position="20"/>
        <end position="44"/>
    </location>
</feature>
<feature type="transmembrane region" description="Helical" evidence="1">
    <location>
        <begin position="56"/>
        <end position="82"/>
    </location>
</feature>
<reference evidence="3" key="1">
    <citation type="submission" date="2020-11" db="EMBL/GenBank/DDBJ databases">
        <authorList>
            <consortium name="DOE Joint Genome Institute"/>
            <person name="Ahrendt S."/>
            <person name="Riley R."/>
            <person name="Andreopoulos W."/>
            <person name="Labutti K."/>
            <person name="Pangilinan J."/>
            <person name="Ruiz-Duenas F.J."/>
            <person name="Barrasa J.M."/>
            <person name="Sanchez-Garcia M."/>
            <person name="Camarero S."/>
            <person name="Miyauchi S."/>
            <person name="Serrano A."/>
            <person name="Linde D."/>
            <person name="Babiker R."/>
            <person name="Drula E."/>
            <person name="Ayuso-Fernandez I."/>
            <person name="Pacheco R."/>
            <person name="Padilla G."/>
            <person name="Ferreira P."/>
            <person name="Barriuso J."/>
            <person name="Kellner H."/>
            <person name="Castanera R."/>
            <person name="Alfaro M."/>
            <person name="Ramirez L."/>
            <person name="Pisabarro A.G."/>
            <person name="Kuo A."/>
            <person name="Tritt A."/>
            <person name="Lipzen A."/>
            <person name="He G."/>
            <person name="Yan M."/>
            <person name="Ng V."/>
            <person name="Cullen D."/>
            <person name="Martin F."/>
            <person name="Rosso M.-N."/>
            <person name="Henrissat B."/>
            <person name="Hibbett D."/>
            <person name="Martinez A.T."/>
            <person name="Grigoriev I.V."/>
        </authorList>
    </citation>
    <scope>NUCLEOTIDE SEQUENCE</scope>
    <source>
        <strain evidence="3">AH 40177</strain>
    </source>
</reference>
<keyword evidence="1" id="KW-1133">Transmembrane helix</keyword>
<keyword evidence="1" id="KW-0472">Membrane</keyword>
<dbReference type="Proteomes" id="UP000772434">
    <property type="component" value="Unassembled WGS sequence"/>
</dbReference>